<evidence type="ECO:0000313" key="2">
    <source>
        <dbReference type="EMBL" id="MEK8031524.1"/>
    </source>
</evidence>
<accession>A0ABU9BNH8</accession>
<dbReference type="EMBL" id="JBBUTG010000005">
    <property type="protein sequence ID" value="MEK8031524.1"/>
    <property type="molecule type" value="Genomic_DNA"/>
</dbReference>
<dbReference type="Proteomes" id="UP001371218">
    <property type="component" value="Unassembled WGS sequence"/>
</dbReference>
<protein>
    <submittedName>
        <fullName evidence="2">Beta-ketoacyl synthase chain length factor</fullName>
    </submittedName>
</protein>
<organism evidence="2 3">
    <name type="scientific">Ideonella lacteola</name>
    <dbReference type="NCBI Taxonomy" id="2984193"/>
    <lineage>
        <taxon>Bacteria</taxon>
        <taxon>Pseudomonadati</taxon>
        <taxon>Pseudomonadota</taxon>
        <taxon>Betaproteobacteria</taxon>
        <taxon>Burkholderiales</taxon>
        <taxon>Sphaerotilaceae</taxon>
        <taxon>Ideonella</taxon>
    </lineage>
</organism>
<evidence type="ECO:0000313" key="3">
    <source>
        <dbReference type="Proteomes" id="UP001371218"/>
    </source>
</evidence>
<evidence type="ECO:0000259" key="1">
    <source>
        <dbReference type="Pfam" id="PF13723"/>
    </source>
</evidence>
<proteinExistence type="predicted"/>
<gene>
    <name evidence="2" type="ORF">AACH06_11915</name>
</gene>
<reference evidence="2 3" key="1">
    <citation type="submission" date="2024-04" db="EMBL/GenBank/DDBJ databases">
        <title>Novel species of the genus Ideonella isolated from streams.</title>
        <authorList>
            <person name="Lu H."/>
        </authorList>
    </citation>
    <scope>NUCLEOTIDE SEQUENCE [LARGE SCALE GENOMIC DNA]</scope>
    <source>
        <strain evidence="2 3">DXS29W</strain>
    </source>
</reference>
<dbReference type="Pfam" id="PF13723">
    <property type="entry name" value="Ketoacyl-synt_2"/>
    <property type="match status" value="1"/>
</dbReference>
<sequence length="274" mass="28253">MSAVKVVGLGLLGPGLPGWQASAPLLRQQGAWQPAPTVLPPPARLPAAERRRSGAIVKLSLAVADEALAMAQARCGLAIEPGRLATVFTSSSGDPSNCHALCEALAQPDRAVSPTRFTNSVHNATAGYWHIATQSRAPSTSLCAYDASWAAGLLEAYAQCLAAQSPVLLVASDTPYPEPMHALRPMPDAFAIAVLLAPPGTSPQGAELRLTVSQQKTAPSPVSDPGLETLCRSVPAARGLPLLQALACGPSANLSFDGFSEASLSLALMPGDPW</sequence>
<keyword evidence="3" id="KW-1185">Reference proteome</keyword>
<feature type="domain" description="Beta-ketoacyl synthase-like N-terminal" evidence="1">
    <location>
        <begin position="31"/>
        <end position="214"/>
    </location>
</feature>
<name>A0ABU9BNH8_9BURK</name>
<dbReference type="SUPFAM" id="SSF53901">
    <property type="entry name" value="Thiolase-like"/>
    <property type="match status" value="1"/>
</dbReference>
<dbReference type="InterPro" id="IPR014030">
    <property type="entry name" value="Ketoacyl_synth_N"/>
</dbReference>
<comment type="caution">
    <text evidence="2">The sequence shown here is derived from an EMBL/GenBank/DDBJ whole genome shotgun (WGS) entry which is preliminary data.</text>
</comment>
<dbReference type="InterPro" id="IPR016039">
    <property type="entry name" value="Thiolase-like"/>
</dbReference>
<dbReference type="RefSeq" id="WP_341425901.1">
    <property type="nucleotide sequence ID" value="NZ_JBBUTG010000005.1"/>
</dbReference>
<dbReference type="Gene3D" id="3.40.47.10">
    <property type="match status" value="1"/>
</dbReference>